<evidence type="ECO:0000313" key="1">
    <source>
        <dbReference type="Proteomes" id="UP000887574"/>
    </source>
</evidence>
<evidence type="ECO:0000313" key="2">
    <source>
        <dbReference type="WBParaSite" id="jg23826"/>
    </source>
</evidence>
<protein>
    <submittedName>
        <fullName evidence="2">Uncharacterized protein</fullName>
    </submittedName>
</protein>
<dbReference type="WBParaSite" id="jg23826">
    <property type="protein sequence ID" value="jg23826"/>
    <property type="gene ID" value="jg23826"/>
</dbReference>
<dbReference type="Proteomes" id="UP000887574">
    <property type="component" value="Unplaced"/>
</dbReference>
<proteinExistence type="predicted"/>
<accession>A0A915DW57</accession>
<dbReference type="AlphaFoldDB" id="A0A915DW57"/>
<keyword evidence="1" id="KW-1185">Reference proteome</keyword>
<sequence length="385" mass="43788">MKCKDFIDNEDVFLKIFKQLNRNYLIGKGLLKYFEKDRTALQNNTFLFVSQIVLASTPRFQEFSIYLLSSALIKSWKYVEPIEKKSWLQSVTGNSLVDSLRHRIYVILEVIKTPNRKFFDFLRMSSFNIRLKEGRLQDSGDIRFLGQKIFIEVAVLNVNGFEQQLASLIDAVFAHSDNISIGYVLVDVLIELTIRAHQLLLNCKLKLFENLITGVSSLPAEVSTVIIRSLLPVLNLRAELRAFLLETMKLEICTPKTIPSAFSPLQIILLLFKSLSDQSALRKGTQMSQSFATFSTQVLNQIVYKGLVDICKKNAVFVVQVMDLLVRETESLPPLTILNYVDAKTPGIINLPISHLVKELSDLIRLSVHAEARASMAIFQWLLTL</sequence>
<name>A0A915DW57_9BILA</name>
<organism evidence="1 2">
    <name type="scientific">Ditylenchus dipsaci</name>
    <dbReference type="NCBI Taxonomy" id="166011"/>
    <lineage>
        <taxon>Eukaryota</taxon>
        <taxon>Metazoa</taxon>
        <taxon>Ecdysozoa</taxon>
        <taxon>Nematoda</taxon>
        <taxon>Chromadorea</taxon>
        <taxon>Rhabditida</taxon>
        <taxon>Tylenchina</taxon>
        <taxon>Tylenchomorpha</taxon>
        <taxon>Sphaerularioidea</taxon>
        <taxon>Anguinidae</taxon>
        <taxon>Anguininae</taxon>
        <taxon>Ditylenchus</taxon>
    </lineage>
</organism>
<reference evidence="2" key="1">
    <citation type="submission" date="2022-11" db="UniProtKB">
        <authorList>
            <consortium name="WormBaseParasite"/>
        </authorList>
    </citation>
    <scope>IDENTIFICATION</scope>
</reference>